<evidence type="ECO:0000313" key="2">
    <source>
        <dbReference type="EMBL" id="EFP00161.1"/>
    </source>
</evidence>
<name>E3LKJ0_CAERE</name>
<accession>E3LKJ0</accession>
<dbReference type="HOGENOM" id="CLU_1688363_0_0_1"/>
<sequence length="156" mass="18216">MVPPPSTTPIKNITLGKVEWEESMNELIEIGSDIDNVEMEPTTTMDSSRSMSRDTNELSSLSKTRDDGVRTEKTQDGDERKKSKEKKSKKRIHRVRSHRRRRRRKRIQMIEDVLLITGIWDWFVLDGGLGTEGKSQNIQIEQKTIECKFWNVEIKK</sequence>
<gene>
    <name evidence="2" type="ORF">CRE_18958</name>
</gene>
<feature type="region of interest" description="Disordered" evidence="1">
    <location>
        <begin position="30"/>
        <end position="103"/>
    </location>
</feature>
<evidence type="ECO:0000313" key="3">
    <source>
        <dbReference type="Proteomes" id="UP000008281"/>
    </source>
</evidence>
<dbReference type="EMBL" id="DS268410">
    <property type="protein sequence ID" value="EFP00161.1"/>
    <property type="molecule type" value="Genomic_DNA"/>
</dbReference>
<keyword evidence="3" id="KW-1185">Reference proteome</keyword>
<feature type="compositionally biased region" description="Basic residues" evidence="1">
    <location>
        <begin position="83"/>
        <end position="103"/>
    </location>
</feature>
<feature type="compositionally biased region" description="Basic and acidic residues" evidence="1">
    <location>
        <begin position="63"/>
        <end position="82"/>
    </location>
</feature>
<dbReference type="OrthoDB" id="5877566at2759"/>
<organism evidence="3">
    <name type="scientific">Caenorhabditis remanei</name>
    <name type="common">Caenorhabditis vulgaris</name>
    <dbReference type="NCBI Taxonomy" id="31234"/>
    <lineage>
        <taxon>Eukaryota</taxon>
        <taxon>Metazoa</taxon>
        <taxon>Ecdysozoa</taxon>
        <taxon>Nematoda</taxon>
        <taxon>Chromadorea</taxon>
        <taxon>Rhabditida</taxon>
        <taxon>Rhabditina</taxon>
        <taxon>Rhabditomorpha</taxon>
        <taxon>Rhabditoidea</taxon>
        <taxon>Rhabditidae</taxon>
        <taxon>Peloderinae</taxon>
        <taxon>Caenorhabditis</taxon>
    </lineage>
</organism>
<dbReference type="AlphaFoldDB" id="E3LKJ0"/>
<dbReference type="Proteomes" id="UP000008281">
    <property type="component" value="Unassembled WGS sequence"/>
</dbReference>
<proteinExistence type="predicted"/>
<evidence type="ECO:0000256" key="1">
    <source>
        <dbReference type="SAM" id="MobiDB-lite"/>
    </source>
</evidence>
<reference evidence="2" key="1">
    <citation type="submission" date="2007-07" db="EMBL/GenBank/DDBJ databases">
        <title>PCAP assembly of the Caenorhabditis remanei genome.</title>
        <authorList>
            <consortium name="The Caenorhabditis remanei Sequencing Consortium"/>
            <person name="Wilson R.K."/>
        </authorList>
    </citation>
    <scope>NUCLEOTIDE SEQUENCE [LARGE SCALE GENOMIC DNA]</scope>
    <source>
        <strain evidence="2">PB4641</strain>
    </source>
</reference>
<protein>
    <submittedName>
        <fullName evidence="2">Uncharacterized protein</fullName>
    </submittedName>
</protein>
<dbReference type="InParanoid" id="E3LKJ0"/>